<comment type="caution">
    <text evidence="3">The sequence shown here is derived from an EMBL/GenBank/DDBJ whole genome shotgun (WGS) entry which is preliminary data.</text>
</comment>
<evidence type="ECO:0000256" key="2">
    <source>
        <dbReference type="SAM" id="Phobius"/>
    </source>
</evidence>
<accession>A0A6L2ZPY5</accession>
<dbReference type="Pfam" id="PF04519">
    <property type="entry name" value="Bactofilin"/>
    <property type="match status" value="1"/>
</dbReference>
<keyword evidence="2" id="KW-0472">Membrane</keyword>
<sequence>MLPLCFRAGRITMDWSIHKNTVLCLLWGGWAIGLVGYTFYNCLIYLLFVPALFFLFLFFMLIKTMFKKRADSNNSVSSVVNLAVQTGNVLPGTQQDLAKTNTIIASGTVLKGNINLEGDIQIYGVIIGDVSVTEGTIKLMRSGNIEGNLTAPHIIVDGCINGVCVSEHLEILEHGRLKGIVKGSNFSIKKGGVFIGQSEISEEINNDKDKAKPAVSKSSAHKEKVIVDQVPTEASAKV</sequence>
<comment type="similarity">
    <text evidence="1">Belongs to the bactofilin family.</text>
</comment>
<evidence type="ECO:0000313" key="3">
    <source>
        <dbReference type="EMBL" id="GFN46589.1"/>
    </source>
</evidence>
<dbReference type="InterPro" id="IPR007607">
    <property type="entry name" value="BacA/B"/>
</dbReference>
<evidence type="ECO:0000313" key="4">
    <source>
        <dbReference type="Proteomes" id="UP000504714"/>
    </source>
</evidence>
<keyword evidence="2" id="KW-0812">Transmembrane</keyword>
<gene>
    <name evidence="3" type="primary">ybcA</name>
    <name evidence="3" type="ORF">RINTU1_22790</name>
</gene>
<proteinExistence type="inferred from homology"/>
<feature type="transmembrane region" description="Helical" evidence="2">
    <location>
        <begin position="43"/>
        <end position="62"/>
    </location>
</feature>
<dbReference type="EMBL" id="BLXO01000004">
    <property type="protein sequence ID" value="GFN46589.1"/>
    <property type="molecule type" value="Genomic_DNA"/>
</dbReference>
<name>A0A6L2ZPY5_9ENTR</name>
<feature type="transmembrane region" description="Helical" evidence="2">
    <location>
        <begin position="20"/>
        <end position="37"/>
    </location>
</feature>
<keyword evidence="2" id="KW-1133">Transmembrane helix</keyword>
<reference evidence="3 4" key="1">
    <citation type="submission" date="2020-06" db="EMBL/GenBank/DDBJ databases">
        <title>The genome sequence of Candidatus Regiella insecticola strain Tut.</title>
        <authorList>
            <person name="Nikoh N."/>
            <person name="Tsuchida T."/>
            <person name="Koga R."/>
            <person name="Oshima K."/>
            <person name="Hattori M."/>
            <person name="Fukatsu T."/>
        </authorList>
    </citation>
    <scope>NUCLEOTIDE SEQUENCE [LARGE SCALE GENOMIC DNA]</scope>
    <source>
        <strain evidence="3 4">Tut</strain>
    </source>
</reference>
<organism evidence="3 4">
    <name type="scientific">Candidatus Regiella insecticola</name>
    <dbReference type="NCBI Taxonomy" id="138073"/>
    <lineage>
        <taxon>Bacteria</taxon>
        <taxon>Pseudomonadati</taxon>
        <taxon>Pseudomonadota</taxon>
        <taxon>Gammaproteobacteria</taxon>
        <taxon>Enterobacterales</taxon>
        <taxon>Enterobacteriaceae</taxon>
        <taxon>aphid secondary symbionts</taxon>
        <taxon>Candidatus Regiella</taxon>
    </lineage>
</organism>
<protein>
    <submittedName>
        <fullName evidence="3">Bactofilin</fullName>
    </submittedName>
</protein>
<dbReference type="PANTHER" id="PTHR35024">
    <property type="entry name" value="HYPOTHETICAL CYTOSOLIC PROTEIN"/>
    <property type="match status" value="1"/>
</dbReference>
<dbReference type="Proteomes" id="UP000504714">
    <property type="component" value="Unassembled WGS sequence"/>
</dbReference>
<dbReference type="PANTHER" id="PTHR35024:SF4">
    <property type="entry name" value="POLYMER-FORMING CYTOSKELETAL PROTEIN"/>
    <property type="match status" value="1"/>
</dbReference>
<dbReference type="AlphaFoldDB" id="A0A6L2ZPY5"/>
<evidence type="ECO:0000256" key="1">
    <source>
        <dbReference type="ARBA" id="ARBA00044755"/>
    </source>
</evidence>